<reference evidence="3 4" key="1">
    <citation type="submission" date="2018-07" db="EMBL/GenBank/DDBJ databases">
        <title>Chitinophaga K2CV101002-2 sp. nov., isolated from a monsoon evergreen broad-leaved forest soil.</title>
        <authorList>
            <person name="Lv Y."/>
        </authorList>
    </citation>
    <scope>NUCLEOTIDE SEQUENCE [LARGE SCALE GENOMIC DNA]</scope>
    <source>
        <strain evidence="3 4">GDMCC 1.1288</strain>
    </source>
</reference>
<dbReference type="GO" id="GO:0005886">
    <property type="term" value="C:plasma membrane"/>
    <property type="evidence" value="ECO:0007669"/>
    <property type="project" value="TreeGrafter"/>
</dbReference>
<dbReference type="CDD" id="cd08566">
    <property type="entry name" value="GDPD_AtGDE_like"/>
    <property type="match status" value="1"/>
</dbReference>
<dbReference type="Gene3D" id="3.20.20.190">
    <property type="entry name" value="Phosphatidylinositol (PI) phosphodiesterase"/>
    <property type="match status" value="1"/>
</dbReference>
<organism evidence="3 4">
    <name type="scientific">Chitinophaga silvatica</name>
    <dbReference type="NCBI Taxonomy" id="2282649"/>
    <lineage>
        <taxon>Bacteria</taxon>
        <taxon>Pseudomonadati</taxon>
        <taxon>Bacteroidota</taxon>
        <taxon>Chitinophagia</taxon>
        <taxon>Chitinophagales</taxon>
        <taxon>Chitinophagaceae</taxon>
        <taxon>Chitinophaga</taxon>
    </lineage>
</organism>
<evidence type="ECO:0000313" key="3">
    <source>
        <dbReference type="EMBL" id="RFS21923.1"/>
    </source>
</evidence>
<feature type="chain" id="PRO_5017815016" evidence="1">
    <location>
        <begin position="21"/>
        <end position="265"/>
    </location>
</feature>
<dbReference type="GO" id="GO:0008889">
    <property type="term" value="F:glycerophosphodiester phosphodiesterase activity"/>
    <property type="evidence" value="ECO:0007669"/>
    <property type="project" value="TreeGrafter"/>
</dbReference>
<proteinExistence type="predicted"/>
<keyword evidence="4" id="KW-1185">Reference proteome</keyword>
<dbReference type="OrthoDB" id="384721at2"/>
<comment type="caution">
    <text evidence="3">The sequence shown here is derived from an EMBL/GenBank/DDBJ whole genome shotgun (WGS) entry which is preliminary data.</text>
</comment>
<name>A0A3E1Y948_9BACT</name>
<dbReference type="GO" id="GO:0006644">
    <property type="term" value="P:phospholipid metabolic process"/>
    <property type="evidence" value="ECO:0007669"/>
    <property type="project" value="TreeGrafter"/>
</dbReference>
<evidence type="ECO:0000256" key="1">
    <source>
        <dbReference type="SAM" id="SignalP"/>
    </source>
</evidence>
<protein>
    <submittedName>
        <fullName evidence="3">Glycerophosphodiester phosphodiesterase</fullName>
    </submittedName>
</protein>
<feature type="signal peptide" evidence="1">
    <location>
        <begin position="1"/>
        <end position="20"/>
    </location>
</feature>
<dbReference type="PROSITE" id="PS51704">
    <property type="entry name" value="GP_PDE"/>
    <property type="match status" value="1"/>
</dbReference>
<dbReference type="Proteomes" id="UP000260644">
    <property type="component" value="Unassembled WGS sequence"/>
</dbReference>
<dbReference type="PANTHER" id="PTHR46320:SF1">
    <property type="entry name" value="GLYCEROPHOSPHODIESTER PHOSPHODIESTERASE 1"/>
    <property type="match status" value="1"/>
</dbReference>
<dbReference type="GO" id="GO:0070291">
    <property type="term" value="P:N-acylethanolamine metabolic process"/>
    <property type="evidence" value="ECO:0007669"/>
    <property type="project" value="TreeGrafter"/>
</dbReference>
<evidence type="ECO:0000259" key="2">
    <source>
        <dbReference type="PROSITE" id="PS51704"/>
    </source>
</evidence>
<dbReference type="PANTHER" id="PTHR46320">
    <property type="entry name" value="GLYCEROPHOSPHODIESTER PHOSPHODIESTERASE 1"/>
    <property type="match status" value="1"/>
</dbReference>
<evidence type="ECO:0000313" key="4">
    <source>
        <dbReference type="Proteomes" id="UP000260644"/>
    </source>
</evidence>
<dbReference type="InterPro" id="IPR030395">
    <property type="entry name" value="GP_PDE_dom"/>
</dbReference>
<sequence length="265" mass="29452">MKRIAISCTLVLLSLSTLKAQQLPATKNKLVVIAHRGNHVTVPENTTAAIEATIACGADYAEIDLRTTKDGELILMHDATVNRTTDGQGKVSDLTFEEIKKLNIKSKDGKQYTVPTFKEVLAACKGRLNIYLDFKDADVATTWQQIKAAGMEKRVVVYLNAPEQYGAWKSVAPKVPLMSSLPDEVKTAAELQDFLGKFQLAVIDNISDQSLLEVTKKNKVSVWLDVQSSKEGPEWWDTALKTKIQGLQSDHPAQLVEYLKLKQRR</sequence>
<gene>
    <name evidence="3" type="ORF">DVR12_14835</name>
</gene>
<dbReference type="AlphaFoldDB" id="A0A3E1Y948"/>
<dbReference type="GO" id="GO:0006580">
    <property type="term" value="P:ethanolamine metabolic process"/>
    <property type="evidence" value="ECO:0007669"/>
    <property type="project" value="TreeGrafter"/>
</dbReference>
<keyword evidence="1" id="KW-0732">Signal</keyword>
<dbReference type="InterPro" id="IPR017946">
    <property type="entry name" value="PLC-like_Pdiesterase_TIM-brl"/>
</dbReference>
<dbReference type="Pfam" id="PF03009">
    <property type="entry name" value="GDPD"/>
    <property type="match status" value="1"/>
</dbReference>
<feature type="domain" description="GP-PDE" evidence="2">
    <location>
        <begin position="30"/>
        <end position="265"/>
    </location>
</feature>
<accession>A0A3E1Y948</accession>
<dbReference type="RefSeq" id="WP_116976574.1">
    <property type="nucleotide sequence ID" value="NZ_QPMM01000007.1"/>
</dbReference>
<dbReference type="EMBL" id="QPMM01000007">
    <property type="protein sequence ID" value="RFS21923.1"/>
    <property type="molecule type" value="Genomic_DNA"/>
</dbReference>
<dbReference type="SUPFAM" id="SSF51695">
    <property type="entry name" value="PLC-like phosphodiesterases"/>
    <property type="match status" value="1"/>
</dbReference>